<organism evidence="3 4">
    <name type="scientific">Thalassiosira oceanica</name>
    <name type="common">Marine diatom</name>
    <dbReference type="NCBI Taxonomy" id="159749"/>
    <lineage>
        <taxon>Eukaryota</taxon>
        <taxon>Sar</taxon>
        <taxon>Stramenopiles</taxon>
        <taxon>Ochrophyta</taxon>
        <taxon>Bacillariophyta</taxon>
        <taxon>Coscinodiscophyceae</taxon>
        <taxon>Thalassiosirophycidae</taxon>
        <taxon>Thalassiosirales</taxon>
        <taxon>Thalassiosiraceae</taxon>
        <taxon>Thalassiosira</taxon>
    </lineage>
</organism>
<feature type="compositionally biased region" description="Basic and acidic residues" evidence="1">
    <location>
        <begin position="325"/>
        <end position="351"/>
    </location>
</feature>
<evidence type="ECO:0000256" key="1">
    <source>
        <dbReference type="SAM" id="MobiDB-lite"/>
    </source>
</evidence>
<feature type="compositionally biased region" description="Basic residues" evidence="1">
    <location>
        <begin position="362"/>
        <end position="380"/>
    </location>
</feature>
<feature type="compositionally biased region" description="Gly residues" evidence="1">
    <location>
        <begin position="24"/>
        <end position="33"/>
    </location>
</feature>
<gene>
    <name evidence="3" type="ORF">THAOC_35511</name>
</gene>
<keyword evidence="4" id="KW-1185">Reference proteome</keyword>
<evidence type="ECO:0000256" key="2">
    <source>
        <dbReference type="SAM" id="SignalP"/>
    </source>
</evidence>
<accession>K0R0S9</accession>
<dbReference type="Proteomes" id="UP000266841">
    <property type="component" value="Unassembled WGS sequence"/>
</dbReference>
<name>K0R0S9_THAOC</name>
<feature type="compositionally biased region" description="Basic and acidic residues" evidence="1">
    <location>
        <begin position="453"/>
        <end position="493"/>
    </location>
</feature>
<dbReference type="AlphaFoldDB" id="K0R0S9"/>
<feature type="compositionally biased region" description="Gly residues" evidence="1">
    <location>
        <begin position="49"/>
        <end position="77"/>
    </location>
</feature>
<keyword evidence="2" id="KW-0732">Signal</keyword>
<dbReference type="OrthoDB" id="544346at2759"/>
<comment type="caution">
    <text evidence="3">The sequence shown here is derived from an EMBL/GenBank/DDBJ whole genome shotgun (WGS) entry which is preliminary data.</text>
</comment>
<protein>
    <recommendedName>
        <fullName evidence="5">Leucine-rich repeat-containing N-terminal plant-type domain-containing protein</fullName>
    </recommendedName>
</protein>
<evidence type="ECO:0000313" key="3">
    <source>
        <dbReference type="EMBL" id="EJK45853.1"/>
    </source>
</evidence>
<feature type="region of interest" description="Disordered" evidence="1">
    <location>
        <begin position="401"/>
        <end position="539"/>
    </location>
</feature>
<dbReference type="InterPro" id="IPR032675">
    <property type="entry name" value="LRR_dom_sf"/>
</dbReference>
<feature type="signal peptide" evidence="2">
    <location>
        <begin position="1"/>
        <end position="16"/>
    </location>
</feature>
<reference evidence="3 4" key="1">
    <citation type="journal article" date="2012" name="Genome Biol.">
        <title>Genome and low-iron response of an oceanic diatom adapted to chronic iron limitation.</title>
        <authorList>
            <person name="Lommer M."/>
            <person name="Specht M."/>
            <person name="Roy A.S."/>
            <person name="Kraemer L."/>
            <person name="Andreson R."/>
            <person name="Gutowska M.A."/>
            <person name="Wolf J."/>
            <person name="Bergner S.V."/>
            <person name="Schilhabel M.B."/>
            <person name="Klostermeier U.C."/>
            <person name="Beiko R.G."/>
            <person name="Rosenstiel P."/>
            <person name="Hippler M."/>
            <person name="Laroche J."/>
        </authorList>
    </citation>
    <scope>NUCLEOTIDE SEQUENCE [LARGE SCALE GENOMIC DNA]</scope>
    <source>
        <strain evidence="3 4">CCMP1005</strain>
    </source>
</reference>
<feature type="chain" id="PRO_5003839828" description="Leucine-rich repeat-containing N-terminal plant-type domain-containing protein" evidence="2">
    <location>
        <begin position="17"/>
        <end position="539"/>
    </location>
</feature>
<evidence type="ECO:0000313" key="4">
    <source>
        <dbReference type="Proteomes" id="UP000266841"/>
    </source>
</evidence>
<dbReference type="Gene3D" id="3.80.10.10">
    <property type="entry name" value="Ribonuclease Inhibitor"/>
    <property type="match status" value="1"/>
</dbReference>
<dbReference type="SUPFAM" id="SSF52058">
    <property type="entry name" value="L domain-like"/>
    <property type="match status" value="1"/>
</dbReference>
<dbReference type="EMBL" id="AGNL01048199">
    <property type="protein sequence ID" value="EJK45853.1"/>
    <property type="molecule type" value="Genomic_DNA"/>
</dbReference>
<evidence type="ECO:0008006" key="5">
    <source>
        <dbReference type="Google" id="ProtNLM"/>
    </source>
</evidence>
<feature type="region of interest" description="Disordered" evidence="1">
    <location>
        <begin position="325"/>
        <end position="383"/>
    </location>
</feature>
<feature type="compositionally biased region" description="Low complexity" evidence="1">
    <location>
        <begin position="401"/>
        <end position="412"/>
    </location>
</feature>
<sequence>MALLIVIVGMSLVVVGFTRRGGKGEGQQQGQGSGREFDPNEDGWVVDGDGNGIELGPLGGTTSGGMIPGTTSGGGQSGAAPAPDVPPPTPAPVPDDALLATLKQAYYDDFYASRGQSFVDTSTLPLLSENNVGTPGKPQRTATAQWRAYRYLSSRSDVWDASSGTVTMDVERLLQVYALKVFYLTFEWSVVGDDECAWPGVTCRGLGVHADDSEVGEDDLRVVGLSVRGDVSAADRRGPDLVGEMPLELAFLIHLEQIDLSHNRLDGELRGEVLGWKNVRVIELNDNLLVSPLPRGRLLHDMLRGVLAGPVRDVRVEGRRRDEARRVGRPYVRAEDQARPGERRPRHEAPRRQHAGVPGVRVARRGRPVRTGRGGLRRRQAPTSVRPVVRVLLGGGRALAQAGRVADPPGRVRLGGRLGVRRRRVGRDGPRPQGEQAQGGDRAGGHVPSGPGRAEHGVERPYRTDTERDREADETERAGARGEPPDVDPERGGAADGPRPRLPPVERLRGSDHAPGGVRAQAGPADPALGRLQRRRARP</sequence>
<feature type="non-terminal residue" evidence="3">
    <location>
        <position position="539"/>
    </location>
</feature>
<proteinExistence type="predicted"/>
<feature type="region of interest" description="Disordered" evidence="1">
    <location>
        <begin position="20"/>
        <end position="91"/>
    </location>
</feature>